<dbReference type="Gene3D" id="1.10.260.40">
    <property type="entry name" value="lambda repressor-like DNA-binding domains"/>
    <property type="match status" value="1"/>
</dbReference>
<feature type="domain" description="HTH cro/C1-type" evidence="1">
    <location>
        <begin position="19"/>
        <end position="64"/>
    </location>
</feature>
<dbReference type="PROSITE" id="PS50943">
    <property type="entry name" value="HTH_CROC1"/>
    <property type="match status" value="1"/>
</dbReference>
<evidence type="ECO:0000313" key="2">
    <source>
        <dbReference type="EMBL" id="KLN61324.1"/>
    </source>
</evidence>
<name>A0A0H2MFI4_9PROT</name>
<protein>
    <recommendedName>
        <fullName evidence="1">HTH cro/C1-type domain-containing protein</fullName>
    </recommendedName>
</protein>
<dbReference type="Pfam" id="PF13560">
    <property type="entry name" value="HTH_31"/>
    <property type="match status" value="1"/>
</dbReference>
<evidence type="ECO:0000313" key="3">
    <source>
        <dbReference type="Proteomes" id="UP000035444"/>
    </source>
</evidence>
<dbReference type="AlphaFoldDB" id="A0A0H2MFI4"/>
<dbReference type="InterPro" id="IPR001387">
    <property type="entry name" value="Cro/C1-type_HTH"/>
</dbReference>
<reference evidence="2 3" key="1">
    <citation type="submission" date="2015-03" db="EMBL/GenBank/DDBJ databases">
        <title>Genome Sequence of Kiloniella spongiae MEBiC09566, isolated from a marine sponge.</title>
        <authorList>
            <person name="Shao Z."/>
            <person name="Wang L."/>
            <person name="Li X."/>
        </authorList>
    </citation>
    <scope>NUCLEOTIDE SEQUENCE [LARGE SCALE GENOMIC DNA]</scope>
    <source>
        <strain evidence="2 3">MEBiC09566</strain>
    </source>
</reference>
<dbReference type="Proteomes" id="UP000035444">
    <property type="component" value="Unassembled WGS sequence"/>
</dbReference>
<dbReference type="CDD" id="cd00093">
    <property type="entry name" value="HTH_XRE"/>
    <property type="match status" value="1"/>
</dbReference>
<proteinExistence type="predicted"/>
<sequence length="276" mass="31687">MGKLTVAKNLRLLTSYHKSIAEVCRQMGVNRQQFNKYLNGTSLPSRNMLQRICDFFGVEDYEILLPLDEFRGLIAIKSRKETFEASKSQTTRGHIEKVLAASRTDAEQLTGFYYSYRYSFSDTGKILISLIHIWPSDGHILSKRVERFRDLESGDESPFLCKYLGHLLYLQDRICIVEYESLKREEVSQTILYPSGRNRKTWFSGLNLGVSTRDDRRIGCGCVLYQYLGVEVDLKRALGGLGKFPVEHENVPLMVRNTLQTRVANDQQNTLFAPPI</sequence>
<dbReference type="GO" id="GO:0003677">
    <property type="term" value="F:DNA binding"/>
    <property type="evidence" value="ECO:0007669"/>
    <property type="project" value="InterPro"/>
</dbReference>
<dbReference type="SMART" id="SM00530">
    <property type="entry name" value="HTH_XRE"/>
    <property type="match status" value="1"/>
</dbReference>
<dbReference type="RefSeq" id="WP_047763405.1">
    <property type="nucleotide sequence ID" value="NZ_LAQL01000004.1"/>
</dbReference>
<dbReference type="OrthoDB" id="8902678at2"/>
<comment type="caution">
    <text evidence="2">The sequence shown here is derived from an EMBL/GenBank/DDBJ whole genome shotgun (WGS) entry which is preliminary data.</text>
</comment>
<evidence type="ECO:0000259" key="1">
    <source>
        <dbReference type="PROSITE" id="PS50943"/>
    </source>
</evidence>
<organism evidence="2 3">
    <name type="scientific">Kiloniella spongiae</name>
    <dbReference type="NCBI Taxonomy" id="1489064"/>
    <lineage>
        <taxon>Bacteria</taxon>
        <taxon>Pseudomonadati</taxon>
        <taxon>Pseudomonadota</taxon>
        <taxon>Alphaproteobacteria</taxon>
        <taxon>Rhodospirillales</taxon>
        <taxon>Kiloniellaceae</taxon>
        <taxon>Kiloniella</taxon>
    </lineage>
</organism>
<accession>A0A0H2MFI4</accession>
<dbReference type="SUPFAM" id="SSF47413">
    <property type="entry name" value="lambda repressor-like DNA-binding domains"/>
    <property type="match status" value="1"/>
</dbReference>
<dbReference type="STRING" id="1489064.WH96_06655"/>
<keyword evidence="3" id="KW-1185">Reference proteome</keyword>
<gene>
    <name evidence="2" type="ORF">WH96_06655</name>
</gene>
<dbReference type="InterPro" id="IPR010982">
    <property type="entry name" value="Lambda_DNA-bd_dom_sf"/>
</dbReference>
<dbReference type="EMBL" id="LAQL01000004">
    <property type="protein sequence ID" value="KLN61324.1"/>
    <property type="molecule type" value="Genomic_DNA"/>
</dbReference>